<evidence type="ECO:0000313" key="5">
    <source>
        <dbReference type="Proteomes" id="UP001240236"/>
    </source>
</evidence>
<accession>A0AAE3W2F6</accession>
<evidence type="ECO:0000259" key="2">
    <source>
        <dbReference type="Pfam" id="PF01408"/>
    </source>
</evidence>
<keyword evidence="5" id="KW-1185">Reference proteome</keyword>
<dbReference type="InterPro" id="IPR050463">
    <property type="entry name" value="Gfo/Idh/MocA_oxidrdct_glycsds"/>
</dbReference>
<feature type="domain" description="GFO/IDH/MocA-like oxidoreductase" evidence="3">
    <location>
        <begin position="133"/>
        <end position="260"/>
    </location>
</feature>
<evidence type="ECO:0000259" key="3">
    <source>
        <dbReference type="Pfam" id="PF22725"/>
    </source>
</evidence>
<dbReference type="GO" id="GO:0000166">
    <property type="term" value="F:nucleotide binding"/>
    <property type="evidence" value="ECO:0007669"/>
    <property type="project" value="InterPro"/>
</dbReference>
<comment type="caution">
    <text evidence="4">The sequence shown here is derived from an EMBL/GenBank/DDBJ whole genome shotgun (WGS) entry which is preliminary data.</text>
</comment>
<dbReference type="Pfam" id="PF22725">
    <property type="entry name" value="GFO_IDH_MocA_C3"/>
    <property type="match status" value="1"/>
</dbReference>
<gene>
    <name evidence="4" type="ORF">J2S42_004774</name>
</gene>
<keyword evidence="1" id="KW-0560">Oxidoreductase</keyword>
<dbReference type="PANTHER" id="PTHR43818:SF11">
    <property type="entry name" value="BCDNA.GH03377"/>
    <property type="match status" value="1"/>
</dbReference>
<dbReference type="Pfam" id="PF01408">
    <property type="entry name" value="GFO_IDH_MocA"/>
    <property type="match status" value="1"/>
</dbReference>
<dbReference type="Gene3D" id="3.40.50.720">
    <property type="entry name" value="NAD(P)-binding Rossmann-like Domain"/>
    <property type="match status" value="1"/>
</dbReference>
<dbReference type="SUPFAM" id="SSF51735">
    <property type="entry name" value="NAD(P)-binding Rossmann-fold domains"/>
    <property type="match status" value="1"/>
</dbReference>
<name>A0AAE3W2F6_9ACTN</name>
<reference evidence="4 5" key="1">
    <citation type="submission" date="2023-07" db="EMBL/GenBank/DDBJ databases">
        <title>Sequencing the genomes of 1000 actinobacteria strains.</title>
        <authorList>
            <person name="Klenk H.-P."/>
        </authorList>
    </citation>
    <scope>NUCLEOTIDE SEQUENCE [LARGE SCALE GENOMIC DNA]</scope>
    <source>
        <strain evidence="4 5">DSM 44709</strain>
    </source>
</reference>
<dbReference type="Gene3D" id="3.30.360.10">
    <property type="entry name" value="Dihydrodipicolinate Reductase, domain 2"/>
    <property type="match status" value="1"/>
</dbReference>
<dbReference type="SUPFAM" id="SSF55347">
    <property type="entry name" value="Glyceraldehyde-3-phosphate dehydrogenase-like, C-terminal domain"/>
    <property type="match status" value="1"/>
</dbReference>
<dbReference type="EMBL" id="JAUSUZ010000001">
    <property type="protein sequence ID" value="MDQ0368105.1"/>
    <property type="molecule type" value="Genomic_DNA"/>
</dbReference>
<proteinExistence type="predicted"/>
<feature type="domain" description="Gfo/Idh/MocA-like oxidoreductase N-terminal" evidence="2">
    <location>
        <begin position="3"/>
        <end position="124"/>
    </location>
</feature>
<dbReference type="PANTHER" id="PTHR43818">
    <property type="entry name" value="BCDNA.GH03377"/>
    <property type="match status" value="1"/>
</dbReference>
<evidence type="ECO:0000313" key="4">
    <source>
        <dbReference type="EMBL" id="MDQ0368105.1"/>
    </source>
</evidence>
<dbReference type="Proteomes" id="UP001240236">
    <property type="component" value="Unassembled WGS sequence"/>
</dbReference>
<protein>
    <submittedName>
        <fullName evidence="4">Dehydrogenase</fullName>
    </submittedName>
</protein>
<dbReference type="AlphaFoldDB" id="A0AAE3W2F6"/>
<dbReference type="RefSeq" id="WP_307242552.1">
    <property type="nucleotide sequence ID" value="NZ_JAUSUZ010000001.1"/>
</dbReference>
<sequence length="390" mass="41075">MRRVALIGASGHGLTHRRNLARLAAAGRVEVVAFADPRPPAPAEDAPIDPATRIFADHAEMLREVRPDVVVICTPPHTHLAIATDALSAGADVLLEKPPVMSLAEHRALAAVAARTGRALQIGFQALGSAALAELRAAIEDGRLGEVTGVAAVASWQRPDAYYARTPWAGRRTVNGRPSLDGAIANPLAHALMQALALAPDPTPVALELERYRTRPIEVDDTASLRVSFAGGPPVLMAVTLCGEDFIPGEIVVHGTRGRAVLEYPTDRLLLPGDEAPRHVPGRRDLLENLVDDPAGLIVPLDRTAPFTAVLEAVQAAPPPHAIDAALVDSVGPPPDRVHVIRGVNAALRAAADRPALLSELGIGWARGPWRTPIDGLPARDVQTGGKSAR</sequence>
<dbReference type="InterPro" id="IPR036291">
    <property type="entry name" value="NAD(P)-bd_dom_sf"/>
</dbReference>
<evidence type="ECO:0000256" key="1">
    <source>
        <dbReference type="ARBA" id="ARBA00023002"/>
    </source>
</evidence>
<organism evidence="4 5">
    <name type="scientific">Catenuloplanes indicus</name>
    <dbReference type="NCBI Taxonomy" id="137267"/>
    <lineage>
        <taxon>Bacteria</taxon>
        <taxon>Bacillati</taxon>
        <taxon>Actinomycetota</taxon>
        <taxon>Actinomycetes</taxon>
        <taxon>Micromonosporales</taxon>
        <taxon>Micromonosporaceae</taxon>
        <taxon>Catenuloplanes</taxon>
    </lineage>
</organism>
<dbReference type="InterPro" id="IPR000683">
    <property type="entry name" value="Gfo/Idh/MocA-like_OxRdtase_N"/>
</dbReference>
<dbReference type="GO" id="GO:0016491">
    <property type="term" value="F:oxidoreductase activity"/>
    <property type="evidence" value="ECO:0007669"/>
    <property type="project" value="UniProtKB-KW"/>
</dbReference>
<dbReference type="InterPro" id="IPR055170">
    <property type="entry name" value="GFO_IDH_MocA-like_dom"/>
</dbReference>